<proteinExistence type="predicted"/>
<keyword evidence="1" id="KW-1133">Transmembrane helix</keyword>
<reference evidence="3" key="1">
    <citation type="submission" date="2015-01" db="EMBL/GenBank/DDBJ databases">
        <authorList>
            <person name="Manzoor Shahid"/>
            <person name="Zubair Saima"/>
        </authorList>
    </citation>
    <scope>NUCLEOTIDE SEQUENCE [LARGE SCALE GENOMIC DNA]</scope>
    <source>
        <strain evidence="3">Sp3</strain>
    </source>
</reference>
<accession>A0A0B7ML44</accession>
<sequence length="57" mass="6229">MSYLKFAKDLGITGITNALVALSGLVTLPILTKVIRSLRLWDLDSDTSHAFAFTYLG</sequence>
<dbReference type="EMBL" id="CDRZ01000094">
    <property type="protein sequence ID" value="CEO88407.1"/>
    <property type="molecule type" value="Genomic_DNA"/>
</dbReference>
<dbReference type="AlphaFoldDB" id="A0A0B7ML44"/>
<evidence type="ECO:0000313" key="3">
    <source>
        <dbReference type="Proteomes" id="UP000046155"/>
    </source>
</evidence>
<evidence type="ECO:0000256" key="1">
    <source>
        <dbReference type="SAM" id="Phobius"/>
    </source>
</evidence>
<gene>
    <name evidence="2" type="ORF">SSCH_1830003</name>
</gene>
<name>A0A0B7ML44_9FIRM</name>
<organism evidence="2 3">
    <name type="scientific">Syntrophaceticus schinkii</name>
    <dbReference type="NCBI Taxonomy" id="499207"/>
    <lineage>
        <taxon>Bacteria</taxon>
        <taxon>Bacillati</taxon>
        <taxon>Bacillota</taxon>
        <taxon>Clostridia</taxon>
        <taxon>Thermoanaerobacterales</taxon>
        <taxon>Thermoanaerobacterales Family III. Incertae Sedis</taxon>
        <taxon>Syntrophaceticus</taxon>
    </lineage>
</organism>
<dbReference type="Proteomes" id="UP000046155">
    <property type="component" value="Unassembled WGS sequence"/>
</dbReference>
<evidence type="ECO:0000313" key="2">
    <source>
        <dbReference type="EMBL" id="CEO88407.1"/>
    </source>
</evidence>
<keyword evidence="1" id="KW-0472">Membrane</keyword>
<protein>
    <submittedName>
        <fullName evidence="2">Uncharacterized protein</fullName>
    </submittedName>
</protein>
<dbReference type="RefSeq" id="WP_156972116.1">
    <property type="nucleotide sequence ID" value="NZ_CDRZ01000094.1"/>
</dbReference>
<keyword evidence="3" id="KW-1185">Reference proteome</keyword>
<feature type="transmembrane region" description="Helical" evidence="1">
    <location>
        <begin position="12"/>
        <end position="31"/>
    </location>
</feature>
<keyword evidence="1" id="KW-0812">Transmembrane</keyword>